<protein>
    <submittedName>
        <fullName evidence="1">Uncharacterized protein</fullName>
    </submittedName>
</protein>
<dbReference type="EMBL" id="LAZR01002883">
    <property type="protein sequence ID" value="KKN24417.1"/>
    <property type="molecule type" value="Genomic_DNA"/>
</dbReference>
<organism evidence="1">
    <name type="scientific">marine sediment metagenome</name>
    <dbReference type="NCBI Taxonomy" id="412755"/>
    <lineage>
        <taxon>unclassified sequences</taxon>
        <taxon>metagenomes</taxon>
        <taxon>ecological metagenomes</taxon>
    </lineage>
</organism>
<proteinExistence type="predicted"/>
<gene>
    <name evidence="1" type="ORF">LCGC14_0894870</name>
</gene>
<reference evidence="1" key="1">
    <citation type="journal article" date="2015" name="Nature">
        <title>Complex archaea that bridge the gap between prokaryotes and eukaryotes.</title>
        <authorList>
            <person name="Spang A."/>
            <person name="Saw J.H."/>
            <person name="Jorgensen S.L."/>
            <person name="Zaremba-Niedzwiedzka K."/>
            <person name="Martijn J."/>
            <person name="Lind A.E."/>
            <person name="van Eijk R."/>
            <person name="Schleper C."/>
            <person name="Guy L."/>
            <person name="Ettema T.J."/>
        </authorList>
    </citation>
    <scope>NUCLEOTIDE SEQUENCE</scope>
</reference>
<dbReference type="AlphaFoldDB" id="A0A0F9PIV8"/>
<evidence type="ECO:0000313" key="1">
    <source>
        <dbReference type="EMBL" id="KKN24417.1"/>
    </source>
</evidence>
<accession>A0A0F9PIV8</accession>
<sequence length="34" mass="3944">MALETCAFLILMREAFRCRADFIAIRIQTLEALL</sequence>
<comment type="caution">
    <text evidence="1">The sequence shown here is derived from an EMBL/GenBank/DDBJ whole genome shotgun (WGS) entry which is preliminary data.</text>
</comment>
<name>A0A0F9PIV8_9ZZZZ</name>